<dbReference type="PANTHER" id="PTHR39327">
    <property type="match status" value="1"/>
</dbReference>
<dbReference type="RefSeq" id="WP_066879325.1">
    <property type="nucleotide sequence ID" value="NZ_LNQB01000102.1"/>
</dbReference>
<organism evidence="1 2">
    <name type="scientific">Sinorhizobium saheli</name>
    <dbReference type="NCBI Taxonomy" id="36856"/>
    <lineage>
        <taxon>Bacteria</taxon>
        <taxon>Pseudomonadati</taxon>
        <taxon>Pseudomonadota</taxon>
        <taxon>Alphaproteobacteria</taxon>
        <taxon>Hyphomicrobiales</taxon>
        <taxon>Rhizobiaceae</taxon>
        <taxon>Sinorhizobium/Ensifer group</taxon>
        <taxon>Sinorhizobium</taxon>
    </lineage>
</organism>
<dbReference type="InterPro" id="IPR010319">
    <property type="entry name" value="Transglutaminase-like_Cys_pept"/>
</dbReference>
<dbReference type="PANTHER" id="PTHR39327:SF1">
    <property type="entry name" value="BLR5470 PROTEIN"/>
    <property type="match status" value="1"/>
</dbReference>
<keyword evidence="2" id="KW-1185">Reference proteome</keyword>
<evidence type="ECO:0000313" key="2">
    <source>
        <dbReference type="Proteomes" id="UP000078507"/>
    </source>
</evidence>
<dbReference type="STRING" id="36856.ATB98_22875"/>
<sequence>MPVVGGSLMNRFIAKSIVMLLIAVPGVAEAGTTMRTAGKAFPPPAFLPFCARESSLCRTGGNTVVALDPAKASELKQVNSAVNNRIRERSDRANVGKDDDWRVPANYGDCEDFAILKKRELMKRGWPSSALLLTVARYRGDGHTVLTVRTSEGDLVLDNLTNAVRDWSRTPYAYFARQSQSNGRRWELIQGVAALQRAPRATAGWRP</sequence>
<name>A0A178XHU1_SINSA</name>
<evidence type="ECO:0000313" key="1">
    <source>
        <dbReference type="EMBL" id="OAP34175.1"/>
    </source>
</evidence>
<dbReference type="Proteomes" id="UP000078507">
    <property type="component" value="Unassembled WGS sequence"/>
</dbReference>
<dbReference type="Pfam" id="PF06035">
    <property type="entry name" value="Peptidase_C93"/>
    <property type="match status" value="1"/>
</dbReference>
<gene>
    <name evidence="1" type="ORF">ATB98_22875</name>
</gene>
<evidence type="ECO:0008006" key="3">
    <source>
        <dbReference type="Google" id="ProtNLM"/>
    </source>
</evidence>
<proteinExistence type="predicted"/>
<protein>
    <recommendedName>
        <fullName evidence="3">Transglutaminase</fullName>
    </recommendedName>
</protein>
<dbReference type="Gene3D" id="3.10.620.30">
    <property type="match status" value="1"/>
</dbReference>
<dbReference type="AlphaFoldDB" id="A0A178XHU1"/>
<comment type="caution">
    <text evidence="1">The sequence shown here is derived from an EMBL/GenBank/DDBJ whole genome shotgun (WGS) entry which is preliminary data.</text>
</comment>
<dbReference type="EMBL" id="LNQB01000102">
    <property type="protein sequence ID" value="OAP34175.1"/>
    <property type="molecule type" value="Genomic_DNA"/>
</dbReference>
<accession>A0A178XHU1</accession>
<reference evidence="1 2" key="1">
    <citation type="submission" date="2015-11" db="EMBL/GenBank/DDBJ databases">
        <title>Ensifer anhuiense sp. nov., an effective nitrogen fixation bacterium with Glycine soja.</title>
        <authorList>
            <person name="Yan H."/>
            <person name="Chen W."/>
        </authorList>
    </citation>
    <scope>NUCLEOTIDE SEQUENCE [LARGE SCALE GENOMIC DNA]</scope>
    <source>
        <strain evidence="1 2">LMG 7837</strain>
    </source>
</reference>